<evidence type="ECO:0000256" key="5">
    <source>
        <dbReference type="ARBA" id="ARBA00023157"/>
    </source>
</evidence>
<keyword evidence="10" id="KW-1185">Reference proteome</keyword>
<accession>A0A3B3QRP4</accession>
<evidence type="ECO:0000256" key="4">
    <source>
        <dbReference type="ARBA" id="ARBA00023118"/>
    </source>
</evidence>
<keyword evidence="7" id="KW-0472">Membrane</keyword>
<keyword evidence="8" id="KW-0732">Signal</keyword>
<keyword evidence="7" id="KW-0812">Transmembrane</keyword>
<protein>
    <submittedName>
        <fullName evidence="9">Interferon alpha-16-like</fullName>
    </submittedName>
</protein>
<dbReference type="GO" id="GO:0005615">
    <property type="term" value="C:extracellular space"/>
    <property type="evidence" value="ECO:0007669"/>
    <property type="project" value="UniProtKB-KW"/>
</dbReference>
<dbReference type="RefSeq" id="XP_023692813.1">
    <property type="nucleotide sequence ID" value="XM_023837045.2"/>
</dbReference>
<dbReference type="PANTHER" id="PTHR11691:SF62">
    <property type="entry name" value="INTERFERON PHI 2-RELATED"/>
    <property type="match status" value="1"/>
</dbReference>
<keyword evidence="4 6" id="KW-0051">Antiviral defense</keyword>
<dbReference type="GO" id="GO:0005125">
    <property type="term" value="F:cytokine activity"/>
    <property type="evidence" value="ECO:0007669"/>
    <property type="project" value="UniProtKB-KW"/>
</dbReference>
<feature type="chain" id="PRO_5017301225" evidence="8">
    <location>
        <begin position="18"/>
        <end position="195"/>
    </location>
</feature>
<dbReference type="GeneTree" id="ENSGT00990000204048"/>
<dbReference type="InterPro" id="IPR009079">
    <property type="entry name" value="4_helix_cytokine-like_core"/>
</dbReference>
<evidence type="ECO:0000256" key="7">
    <source>
        <dbReference type="SAM" id="Phobius"/>
    </source>
</evidence>
<evidence type="ECO:0000256" key="8">
    <source>
        <dbReference type="SAM" id="SignalP"/>
    </source>
</evidence>
<keyword evidence="7" id="KW-1133">Transmembrane helix</keyword>
<comment type="similarity">
    <text evidence="6">Belongs to the alpha/beta interferon family.</text>
</comment>
<evidence type="ECO:0000256" key="1">
    <source>
        <dbReference type="ARBA" id="ARBA00004613"/>
    </source>
</evidence>
<evidence type="ECO:0000313" key="10">
    <source>
        <dbReference type="Proteomes" id="UP000261540"/>
    </source>
</evidence>
<evidence type="ECO:0000313" key="9">
    <source>
        <dbReference type="Ensembl" id="ENSPKIP00000008539.1"/>
    </source>
</evidence>
<dbReference type="AlphaFoldDB" id="A0A3B3QRP4"/>
<dbReference type="STRING" id="1676925.ENSPKIP00000008539"/>
<dbReference type="Gene3D" id="1.20.1250.10">
    <property type="match status" value="1"/>
</dbReference>
<dbReference type="Ensembl" id="ENSPKIT00000032620.1">
    <property type="protein sequence ID" value="ENSPKIP00000008539.1"/>
    <property type="gene ID" value="ENSPKIG00000023991.1"/>
</dbReference>
<dbReference type="Pfam" id="PF00143">
    <property type="entry name" value="Interferon"/>
    <property type="match status" value="1"/>
</dbReference>
<dbReference type="GO" id="GO:0051607">
    <property type="term" value="P:defense response to virus"/>
    <property type="evidence" value="ECO:0007669"/>
    <property type="project" value="UniProtKB-KW"/>
</dbReference>
<proteinExistence type="inferred from homology"/>
<evidence type="ECO:0000256" key="6">
    <source>
        <dbReference type="RuleBase" id="RU000436"/>
    </source>
</evidence>
<feature type="signal peptide" evidence="8">
    <location>
        <begin position="1"/>
        <end position="17"/>
    </location>
</feature>
<dbReference type="Proteomes" id="UP000261540">
    <property type="component" value="Unplaced"/>
</dbReference>
<dbReference type="GO" id="GO:0005126">
    <property type="term" value="F:cytokine receptor binding"/>
    <property type="evidence" value="ECO:0007669"/>
    <property type="project" value="InterPro"/>
</dbReference>
<dbReference type="InterPro" id="IPR000471">
    <property type="entry name" value="Interferon_alpha/beta/delta"/>
</dbReference>
<evidence type="ECO:0000256" key="3">
    <source>
        <dbReference type="ARBA" id="ARBA00022525"/>
    </source>
</evidence>
<dbReference type="GeneID" id="111856801"/>
<feature type="transmembrane region" description="Helical" evidence="7">
    <location>
        <begin position="6"/>
        <end position="24"/>
    </location>
</feature>
<dbReference type="PANTHER" id="PTHR11691">
    <property type="entry name" value="TYPE I INTERFERON"/>
    <property type="match status" value="1"/>
</dbReference>
<comment type="subcellular location">
    <subcellularLocation>
        <location evidence="1">Secreted</location>
    </subcellularLocation>
</comment>
<dbReference type="SUPFAM" id="SSF47266">
    <property type="entry name" value="4-helical cytokines"/>
    <property type="match status" value="1"/>
</dbReference>
<sequence>MTLKSLYISSWVFFVFGLSQVLPMRTKCHLHGKLIERSHTLLSKAGGRFPPKCIGEMVQIPFPGSVFRSIKNTEQETGVKLAICETLNNIISLFGNGDLPEEYDSTMLDEFQHIIFRLVNETSRCTMDIKVKSEARIDIADRKKLLRQYFKKMAAVLQQKSFSFCAWEIVRKEIIHTLRFILDHASDSLFWLNRT</sequence>
<organism evidence="9 10">
    <name type="scientific">Paramormyrops kingsleyae</name>
    <dbReference type="NCBI Taxonomy" id="1676925"/>
    <lineage>
        <taxon>Eukaryota</taxon>
        <taxon>Metazoa</taxon>
        <taxon>Chordata</taxon>
        <taxon>Craniata</taxon>
        <taxon>Vertebrata</taxon>
        <taxon>Euteleostomi</taxon>
        <taxon>Actinopterygii</taxon>
        <taxon>Neopterygii</taxon>
        <taxon>Teleostei</taxon>
        <taxon>Osteoglossocephala</taxon>
        <taxon>Osteoglossomorpha</taxon>
        <taxon>Osteoglossiformes</taxon>
        <taxon>Mormyridae</taxon>
        <taxon>Paramormyrops</taxon>
    </lineage>
</organism>
<keyword evidence="3" id="KW-0964">Secreted</keyword>
<reference evidence="9" key="2">
    <citation type="submission" date="2025-09" db="UniProtKB">
        <authorList>
            <consortium name="Ensembl"/>
        </authorList>
    </citation>
    <scope>IDENTIFICATION</scope>
</reference>
<reference evidence="9" key="1">
    <citation type="submission" date="2025-08" db="UniProtKB">
        <authorList>
            <consortium name="Ensembl"/>
        </authorList>
    </citation>
    <scope>IDENTIFICATION</scope>
</reference>
<keyword evidence="5" id="KW-1015">Disulfide bond</keyword>
<dbReference type="OrthoDB" id="8922121at2759"/>
<name>A0A3B3QRP4_9TELE</name>
<keyword evidence="2 6" id="KW-0202">Cytokine</keyword>
<evidence type="ECO:0000256" key="2">
    <source>
        <dbReference type="ARBA" id="ARBA00022514"/>
    </source>
</evidence>
<dbReference type="KEGG" id="pki:111856801"/>
<dbReference type="SMART" id="SM00076">
    <property type="entry name" value="IFabd"/>
    <property type="match status" value="1"/>
</dbReference>